<protein>
    <submittedName>
        <fullName evidence="1">723_t:CDS:1</fullName>
    </submittedName>
</protein>
<proteinExistence type="predicted"/>
<sequence length="330" mass="38233">MAELFPNLSFRRNSTDRSYQAILDRTEPHQKIAIKHLNFSYGLHRNVIDATDFKVYGIGEGNLNLAQYPNLARITFQDGIDVDKLDSVNISQNERLGRIYIGSSGRRNPFRDSPCVLLVKESQVDQIIVVYYDQRNSMEKKLRRQDAIPYRVVETLQLEAEVERLRQIIVEKDKQIERLQAEGEQRLSLVQVQELNDIALPGSEFDYANLKQEIVRLKLEDLVPYLRRQKERYDHLAIDLKNRVSDTLKPIVDLLMKTRKDIFEQTDVNNNEFAQGKLQGELAVCQTLLKTSLTQEELQSLLTAQDEMMKIEMQIANLQRNQRPGANSTT</sequence>
<dbReference type="OrthoDB" id="2374186at2759"/>
<dbReference type="AlphaFoldDB" id="A0A9N9GLV6"/>
<dbReference type="Proteomes" id="UP000789342">
    <property type="component" value="Unassembled WGS sequence"/>
</dbReference>
<keyword evidence="2" id="KW-1185">Reference proteome</keyword>
<name>A0A9N9GLV6_9GLOM</name>
<accession>A0A9N9GLV6</accession>
<dbReference type="EMBL" id="CAJVPV010007520">
    <property type="protein sequence ID" value="CAG8619960.1"/>
    <property type="molecule type" value="Genomic_DNA"/>
</dbReference>
<organism evidence="1 2">
    <name type="scientific">Acaulospora morrowiae</name>
    <dbReference type="NCBI Taxonomy" id="94023"/>
    <lineage>
        <taxon>Eukaryota</taxon>
        <taxon>Fungi</taxon>
        <taxon>Fungi incertae sedis</taxon>
        <taxon>Mucoromycota</taxon>
        <taxon>Glomeromycotina</taxon>
        <taxon>Glomeromycetes</taxon>
        <taxon>Diversisporales</taxon>
        <taxon>Acaulosporaceae</taxon>
        <taxon>Acaulospora</taxon>
    </lineage>
</organism>
<evidence type="ECO:0000313" key="1">
    <source>
        <dbReference type="EMBL" id="CAG8619960.1"/>
    </source>
</evidence>
<gene>
    <name evidence="1" type="ORF">AMORRO_LOCUS8614</name>
</gene>
<comment type="caution">
    <text evidence="1">The sequence shown here is derived from an EMBL/GenBank/DDBJ whole genome shotgun (WGS) entry which is preliminary data.</text>
</comment>
<evidence type="ECO:0000313" key="2">
    <source>
        <dbReference type="Proteomes" id="UP000789342"/>
    </source>
</evidence>
<reference evidence="1" key="1">
    <citation type="submission" date="2021-06" db="EMBL/GenBank/DDBJ databases">
        <authorList>
            <person name="Kallberg Y."/>
            <person name="Tangrot J."/>
            <person name="Rosling A."/>
        </authorList>
    </citation>
    <scope>NUCLEOTIDE SEQUENCE</scope>
    <source>
        <strain evidence="1">CL551</strain>
    </source>
</reference>